<accession>A0A7Y6C4K8</accession>
<dbReference type="InterPro" id="IPR004474">
    <property type="entry name" value="LytR_CpsA_psr"/>
</dbReference>
<sequence length="127" mass="13551">MDGEAALAHARQRQGLPGGDLDRIRHQQLIRRELLAKLRAGAGGPLGLKGVLDAVTGSVSVNEAMSDAVLRRLLWRGTRELRPADTYRAAPVKGTGTGAGQSVVHLDLPRPAAPARALREDRAVLPR</sequence>
<comment type="caution">
    <text evidence="3">The sequence shown here is derived from an EMBL/GenBank/DDBJ whole genome shotgun (WGS) entry which is preliminary data.</text>
</comment>
<dbReference type="Gene3D" id="3.40.630.190">
    <property type="entry name" value="LCP protein"/>
    <property type="match status" value="1"/>
</dbReference>
<feature type="domain" description="Cell envelope-related transcriptional attenuator" evidence="2">
    <location>
        <begin position="1"/>
        <end position="38"/>
    </location>
</feature>
<proteinExistence type="predicted"/>
<protein>
    <submittedName>
        <fullName evidence="3">LytR family transcriptional regulator</fullName>
    </submittedName>
</protein>
<dbReference type="Proteomes" id="UP000540128">
    <property type="component" value="Unassembled WGS sequence"/>
</dbReference>
<evidence type="ECO:0000259" key="2">
    <source>
        <dbReference type="Pfam" id="PF03816"/>
    </source>
</evidence>
<gene>
    <name evidence="3" type="ORF">G6W59_00765</name>
</gene>
<dbReference type="Pfam" id="PF03816">
    <property type="entry name" value="LytR_cpsA_psr"/>
    <property type="match status" value="1"/>
</dbReference>
<evidence type="ECO:0000256" key="1">
    <source>
        <dbReference type="SAM" id="MobiDB-lite"/>
    </source>
</evidence>
<reference evidence="3 4" key="1">
    <citation type="submission" date="2020-03" db="EMBL/GenBank/DDBJ databases">
        <title>Complete genome sequence of sixteen Streptomyces strains facilitates identification of candidate genes involved in plant growth-promotion in grain legumes and cereals.</title>
        <authorList>
            <person name="Gopalakrishnan S."/>
            <person name="Thakur V."/>
            <person name="Saxena R."/>
            <person name="Vadlamudi S."/>
            <person name="Purohit S."/>
            <person name="Kumar V."/>
            <person name="Rathore A."/>
            <person name="Chitikineni A."/>
            <person name="Varshney R.K."/>
        </authorList>
    </citation>
    <scope>NUCLEOTIDE SEQUENCE [LARGE SCALE GENOMIC DNA]</scope>
    <source>
        <strain evidence="3 4">KAI-180</strain>
    </source>
</reference>
<organism evidence="3 4">
    <name type="scientific">Streptomyces odorifer</name>
    <dbReference type="NCBI Taxonomy" id="53450"/>
    <lineage>
        <taxon>Bacteria</taxon>
        <taxon>Bacillati</taxon>
        <taxon>Actinomycetota</taxon>
        <taxon>Actinomycetes</taxon>
        <taxon>Kitasatosporales</taxon>
        <taxon>Streptomycetaceae</taxon>
        <taxon>Streptomyces</taxon>
        <taxon>Streptomyces albidoflavus group</taxon>
    </lineage>
</organism>
<keyword evidence="4" id="KW-1185">Reference proteome</keyword>
<evidence type="ECO:0000313" key="3">
    <source>
        <dbReference type="EMBL" id="NUV26896.1"/>
    </source>
</evidence>
<dbReference type="EMBL" id="JAANNT010000001">
    <property type="protein sequence ID" value="NUV26896.1"/>
    <property type="molecule type" value="Genomic_DNA"/>
</dbReference>
<name>A0A7Y6C4K8_9ACTN</name>
<dbReference type="AlphaFoldDB" id="A0A7Y6C4K8"/>
<feature type="region of interest" description="Disordered" evidence="1">
    <location>
        <begin position="86"/>
        <end position="107"/>
    </location>
</feature>
<feature type="region of interest" description="Disordered" evidence="1">
    <location>
        <begin position="1"/>
        <end position="20"/>
    </location>
</feature>
<evidence type="ECO:0000313" key="4">
    <source>
        <dbReference type="Proteomes" id="UP000540128"/>
    </source>
</evidence>